<dbReference type="InterPro" id="IPR035671">
    <property type="entry name" value="DsbD_gamma"/>
</dbReference>
<dbReference type="Proteomes" id="UP000548726">
    <property type="component" value="Unassembled WGS sequence"/>
</dbReference>
<sequence>MPRFCSPAPVCSASPLPASPRKLTHRLARCLWGMALLFAVCATVSGAGLTGAWQQASAAESAPVSTTGHSVATLITDTDTTDGRAPLHVALRLKLQQGWHTYWRNPGDAGEAPAVTVTADGGATGKASTIIWPTPHRIPDASLMSYAYTGDVVLPMALALQPAAAQPGGPTTLKAHASWLVCENVCVPEEADLSVTLQPGPAHPSAEAPLFAAAADATPVPSPYAATVAADGVLSVTGHGLSARSVQDAWFMPDQQGLIDQAAAQNFTAQDGGLTLHLKRLPDFAANQPLSGVLVLKDAAGSERALALSASPVAAAAQGASEATSSSFTGKLAQAGFLQQVAFAFLGGLILNLMPCVFPILAMKALSLARLGKAERRTQVTSAACYSLGVMVTFLALGGVMMGLRVAGAAADWGFQFQSPLFVTLVTWLLFAMALNLLGVFEFMPVTAGSSLSTHAHGHWHDVVTGILAVVVATPCTAPFMGVAIAGALSGPPAMGLIVFAAMGLGLAAPYLLLTTVPGLAARLPKPGAWMQYLRQFLAFPLLGSCVWLLWVAALEGGASIVLLLATGLVLLGFAAWMYGVAQVKLIQQGHTRASTALHGLALLGLLGALALVPALRHQSAAPATSGSLTSGLPKGTEPFSEARLKELHAAGKPVFVDMTAAWCITCLVNEKVALDIPGTQAALAARGVTVLRGDWTNHDPAISAFLKAHGRDGVPFYLYVPANGPEVVLPQILTPGLVTSTITQ</sequence>
<dbReference type="InterPro" id="IPR036249">
    <property type="entry name" value="Thioredoxin-like_sf"/>
</dbReference>
<feature type="transmembrane region" description="Helical" evidence="6">
    <location>
        <begin position="594"/>
        <end position="616"/>
    </location>
</feature>
<feature type="transmembrane region" description="Helical" evidence="6">
    <location>
        <begin position="560"/>
        <end position="582"/>
    </location>
</feature>
<dbReference type="GO" id="GO:0016020">
    <property type="term" value="C:membrane"/>
    <property type="evidence" value="ECO:0007669"/>
    <property type="project" value="UniProtKB-SubCell"/>
</dbReference>
<dbReference type="RefSeq" id="WP_237388799.1">
    <property type="nucleotide sequence ID" value="NZ_BLJP01000003.1"/>
</dbReference>
<dbReference type="Pfam" id="PF13899">
    <property type="entry name" value="Thioredoxin_7"/>
    <property type="match status" value="1"/>
</dbReference>
<dbReference type="InterPro" id="IPR028250">
    <property type="entry name" value="DsbDN"/>
</dbReference>
<dbReference type="CDD" id="cd02953">
    <property type="entry name" value="DsbDgamma"/>
    <property type="match status" value="1"/>
</dbReference>
<feature type="transmembrane region" description="Helical" evidence="6">
    <location>
        <begin position="533"/>
        <end position="554"/>
    </location>
</feature>
<protein>
    <submittedName>
        <fullName evidence="9">Thiol:disulfide interchange protein DsbD</fullName>
    </submittedName>
</protein>
<feature type="transmembrane region" description="Helical" evidence="6">
    <location>
        <begin position="383"/>
        <end position="401"/>
    </location>
</feature>
<reference evidence="9 10" key="1">
    <citation type="journal article" date="2020" name="Cell Rep.">
        <title>Local necrotic cells trigger systemic immune activation via gut microbiome dysbiosis in Drosophila.</title>
        <authorList>
            <person name="Kosakamoto H."/>
            <person name="Yamauchi T."/>
            <person name="Akuzawa-Tokita Y."/>
            <person name="Nishimura K."/>
            <person name="Soga T."/>
            <person name="Murakami T."/>
            <person name="Mori H."/>
            <person name="Yamamoto K."/>
            <person name="Miyazaki R."/>
            <person name="Koto A."/>
            <person name="Miura M."/>
            <person name="Obata F."/>
        </authorList>
    </citation>
    <scope>NUCLEOTIDE SEQUENCE [LARGE SCALE GENOMIC DNA]</scope>
    <source>
        <strain evidence="9 10">Ai</strain>
    </source>
</reference>
<dbReference type="Pfam" id="PF11412">
    <property type="entry name" value="DsbD_N"/>
    <property type="match status" value="1"/>
</dbReference>
<keyword evidence="10" id="KW-1185">Reference proteome</keyword>
<evidence type="ECO:0000313" key="10">
    <source>
        <dbReference type="Proteomes" id="UP000548726"/>
    </source>
</evidence>
<feature type="transmembrane region" description="Helical" evidence="6">
    <location>
        <begin position="463"/>
        <end position="489"/>
    </location>
</feature>
<evidence type="ECO:0000256" key="1">
    <source>
        <dbReference type="ARBA" id="ARBA00004141"/>
    </source>
</evidence>
<dbReference type="EMBL" id="BLJP01000003">
    <property type="protein sequence ID" value="GFE93315.1"/>
    <property type="molecule type" value="Genomic_DNA"/>
</dbReference>
<keyword evidence="4 6" id="KW-1133">Transmembrane helix</keyword>
<keyword evidence="3" id="KW-0201">Cytochrome c-type biogenesis</keyword>
<evidence type="ECO:0000256" key="5">
    <source>
        <dbReference type="ARBA" id="ARBA00023136"/>
    </source>
</evidence>
<dbReference type="InterPro" id="IPR003834">
    <property type="entry name" value="Cyt_c_assmbl_TM_dom"/>
</dbReference>
<dbReference type="PANTHER" id="PTHR32234">
    <property type="entry name" value="THIOL:DISULFIDE INTERCHANGE PROTEIN DSBD"/>
    <property type="match status" value="1"/>
</dbReference>
<keyword evidence="5 6" id="KW-0472">Membrane</keyword>
<evidence type="ECO:0000256" key="4">
    <source>
        <dbReference type="ARBA" id="ARBA00022989"/>
    </source>
</evidence>
<dbReference type="Pfam" id="PF02683">
    <property type="entry name" value="DsbD_TM"/>
    <property type="match status" value="1"/>
</dbReference>
<feature type="domain" description="Cytochrome C biogenesis protein transmembrane" evidence="7">
    <location>
        <begin position="341"/>
        <end position="550"/>
    </location>
</feature>
<keyword evidence="2 6" id="KW-0812">Transmembrane</keyword>
<evidence type="ECO:0000313" key="9">
    <source>
        <dbReference type="EMBL" id="GFE93315.1"/>
    </source>
</evidence>
<organism evidence="9 10">
    <name type="scientific">Acetobacter persici</name>
    <dbReference type="NCBI Taxonomy" id="1076596"/>
    <lineage>
        <taxon>Bacteria</taxon>
        <taxon>Pseudomonadati</taxon>
        <taxon>Pseudomonadota</taxon>
        <taxon>Alphaproteobacteria</taxon>
        <taxon>Acetobacterales</taxon>
        <taxon>Acetobacteraceae</taxon>
        <taxon>Acetobacter</taxon>
    </lineage>
</organism>
<dbReference type="SUPFAM" id="SSF52833">
    <property type="entry name" value="Thioredoxin-like"/>
    <property type="match status" value="1"/>
</dbReference>
<feature type="transmembrane region" description="Helical" evidence="6">
    <location>
        <begin position="495"/>
        <end position="521"/>
    </location>
</feature>
<accession>A0A6V8ID88</accession>
<evidence type="ECO:0000256" key="3">
    <source>
        <dbReference type="ARBA" id="ARBA00022748"/>
    </source>
</evidence>
<dbReference type="PANTHER" id="PTHR32234:SF3">
    <property type="entry name" value="SUPPRESSION OF COPPER SENSITIVITY PROTEIN"/>
    <property type="match status" value="1"/>
</dbReference>
<dbReference type="GO" id="GO:0045454">
    <property type="term" value="P:cell redox homeostasis"/>
    <property type="evidence" value="ECO:0007669"/>
    <property type="project" value="TreeGrafter"/>
</dbReference>
<feature type="transmembrane region" description="Helical" evidence="6">
    <location>
        <begin position="421"/>
        <end position="443"/>
    </location>
</feature>
<comment type="subcellular location">
    <subcellularLocation>
        <location evidence="1">Membrane</location>
        <topology evidence="1">Multi-pass membrane protein</topology>
    </subcellularLocation>
</comment>
<dbReference type="Gene3D" id="3.40.30.10">
    <property type="entry name" value="Glutaredoxin"/>
    <property type="match status" value="1"/>
</dbReference>
<evidence type="ECO:0000259" key="8">
    <source>
        <dbReference type="Pfam" id="PF11412"/>
    </source>
</evidence>
<evidence type="ECO:0000256" key="2">
    <source>
        <dbReference type="ARBA" id="ARBA00022692"/>
    </source>
</evidence>
<gene>
    <name evidence="9" type="ORF">DmAi_13740</name>
</gene>
<proteinExistence type="predicted"/>
<dbReference type="AlphaFoldDB" id="A0A6V8ID88"/>
<feature type="transmembrane region" description="Helical" evidence="6">
    <location>
        <begin position="31"/>
        <end position="53"/>
    </location>
</feature>
<evidence type="ECO:0000256" key="6">
    <source>
        <dbReference type="SAM" id="Phobius"/>
    </source>
</evidence>
<name>A0A6V8ID88_9PROT</name>
<dbReference type="GO" id="GO:0015035">
    <property type="term" value="F:protein-disulfide reductase activity"/>
    <property type="evidence" value="ECO:0007669"/>
    <property type="project" value="TreeGrafter"/>
</dbReference>
<evidence type="ECO:0000259" key="7">
    <source>
        <dbReference type="Pfam" id="PF02683"/>
    </source>
</evidence>
<feature type="domain" description="Thiol:disulfide interchange protein DsbD N-terminal" evidence="8">
    <location>
        <begin position="88"/>
        <end position="194"/>
    </location>
</feature>
<dbReference type="GO" id="GO:0017004">
    <property type="term" value="P:cytochrome complex assembly"/>
    <property type="evidence" value="ECO:0007669"/>
    <property type="project" value="UniProtKB-KW"/>
</dbReference>
<feature type="transmembrane region" description="Helical" evidence="6">
    <location>
        <begin position="341"/>
        <end position="362"/>
    </location>
</feature>
<comment type="caution">
    <text evidence="9">The sequence shown here is derived from an EMBL/GenBank/DDBJ whole genome shotgun (WGS) entry which is preliminary data.</text>
</comment>